<comment type="caution">
    <text evidence="1">The sequence shown here is derived from an EMBL/GenBank/DDBJ whole genome shotgun (WGS) entry which is preliminary data.</text>
</comment>
<name>A0ABR0FJS7_9PEZI</name>
<sequence>MAISSSSQVESPEVVTGHEEDWVALPLWDFDRARLAPCRGPRLRWPAAALPWHWPSPSVSHPARTRTATAIPTITDRQDKTETLRPQLLRLARQLRESSARPPPGPRVLSAHSIHLDVLSREHRIYSETVLYIQSLSRCS</sequence>
<gene>
    <name evidence="1" type="ORF">QC761_0063760</name>
</gene>
<dbReference type="Proteomes" id="UP001322138">
    <property type="component" value="Unassembled WGS sequence"/>
</dbReference>
<keyword evidence="2" id="KW-1185">Reference proteome</keyword>
<dbReference type="GeneID" id="87891855"/>
<evidence type="ECO:0000313" key="1">
    <source>
        <dbReference type="EMBL" id="KAK4643042.1"/>
    </source>
</evidence>
<dbReference type="EMBL" id="JAFFGZ010000006">
    <property type="protein sequence ID" value="KAK4643042.1"/>
    <property type="molecule type" value="Genomic_DNA"/>
</dbReference>
<dbReference type="RefSeq" id="XP_062732018.1">
    <property type="nucleotide sequence ID" value="XM_062872622.1"/>
</dbReference>
<reference evidence="1 2" key="1">
    <citation type="journal article" date="2023" name="bioRxiv">
        <title>High-quality genome assemblies of four members of thePodospora anserinaspecies complex.</title>
        <authorList>
            <person name="Ament-Velasquez S.L."/>
            <person name="Vogan A.A."/>
            <person name="Wallerman O."/>
            <person name="Hartmann F."/>
            <person name="Gautier V."/>
            <person name="Silar P."/>
            <person name="Giraud T."/>
            <person name="Johannesson H."/>
        </authorList>
    </citation>
    <scope>NUCLEOTIDE SEQUENCE [LARGE SCALE GENOMIC DNA]</scope>
    <source>
        <strain evidence="1 2">CBS 112042</strain>
    </source>
</reference>
<organism evidence="1 2">
    <name type="scientific">Podospora bellae-mahoneyi</name>
    <dbReference type="NCBI Taxonomy" id="2093777"/>
    <lineage>
        <taxon>Eukaryota</taxon>
        <taxon>Fungi</taxon>
        <taxon>Dikarya</taxon>
        <taxon>Ascomycota</taxon>
        <taxon>Pezizomycotina</taxon>
        <taxon>Sordariomycetes</taxon>
        <taxon>Sordariomycetidae</taxon>
        <taxon>Sordariales</taxon>
        <taxon>Podosporaceae</taxon>
        <taxon>Podospora</taxon>
    </lineage>
</organism>
<evidence type="ECO:0000313" key="2">
    <source>
        <dbReference type="Proteomes" id="UP001322138"/>
    </source>
</evidence>
<protein>
    <submittedName>
        <fullName evidence="1">Uncharacterized protein</fullName>
    </submittedName>
</protein>
<proteinExistence type="predicted"/>
<accession>A0ABR0FJS7</accession>